<evidence type="ECO:0000256" key="1">
    <source>
        <dbReference type="ARBA" id="ARBA00022603"/>
    </source>
</evidence>
<name>A0A653A0M7_UNCDX</name>
<dbReference type="SUPFAM" id="SSF53335">
    <property type="entry name" value="S-adenosyl-L-methionine-dependent methyltransferases"/>
    <property type="match status" value="1"/>
</dbReference>
<dbReference type="InterPro" id="IPR029063">
    <property type="entry name" value="SAM-dependent_MTases_sf"/>
</dbReference>
<dbReference type="PANTHER" id="PTHR43861:SF1">
    <property type="entry name" value="TRANS-ACONITATE 2-METHYLTRANSFERASE"/>
    <property type="match status" value="1"/>
</dbReference>
<evidence type="ECO:0000259" key="3">
    <source>
        <dbReference type="Pfam" id="PF13649"/>
    </source>
</evidence>
<dbReference type="GO" id="GO:0032259">
    <property type="term" value="P:methylation"/>
    <property type="evidence" value="ECO:0007669"/>
    <property type="project" value="UniProtKB-KW"/>
</dbReference>
<protein>
    <submittedName>
        <fullName evidence="4">Methyltransferase type 11</fullName>
    </submittedName>
</protein>
<evidence type="ECO:0000313" key="4">
    <source>
        <dbReference type="EMBL" id="VBB41597.1"/>
    </source>
</evidence>
<accession>A0A653A0M7</accession>
<reference evidence="4" key="1">
    <citation type="submission" date="2018-07" db="EMBL/GenBank/DDBJ databases">
        <authorList>
            <consortium name="Genoscope - CEA"/>
            <person name="William W."/>
        </authorList>
    </citation>
    <scope>NUCLEOTIDE SEQUENCE</scope>
    <source>
        <strain evidence="4">IK1</strain>
    </source>
</reference>
<organism evidence="4">
    <name type="scientific">Uncultured Desulfatiglans sp</name>
    <dbReference type="NCBI Taxonomy" id="1748965"/>
    <lineage>
        <taxon>Bacteria</taxon>
        <taxon>Pseudomonadati</taxon>
        <taxon>Thermodesulfobacteriota</taxon>
        <taxon>Desulfobacteria</taxon>
        <taxon>Desulfatiglandales</taxon>
        <taxon>Desulfatiglandaceae</taxon>
        <taxon>Desulfatiglans</taxon>
        <taxon>environmental samples</taxon>
    </lineage>
</organism>
<dbReference type="Gene3D" id="3.40.50.150">
    <property type="entry name" value="Vaccinia Virus protein VP39"/>
    <property type="match status" value="1"/>
</dbReference>
<dbReference type="CDD" id="cd02440">
    <property type="entry name" value="AdoMet_MTases"/>
    <property type="match status" value="1"/>
</dbReference>
<dbReference type="PANTHER" id="PTHR43861">
    <property type="entry name" value="TRANS-ACONITATE 2-METHYLTRANSFERASE-RELATED"/>
    <property type="match status" value="1"/>
</dbReference>
<gene>
    <name evidence="4" type="ORF">TRIP_B120032</name>
</gene>
<proteinExistence type="predicted"/>
<dbReference type="AlphaFoldDB" id="A0A653A0M7"/>
<dbReference type="InterPro" id="IPR041698">
    <property type="entry name" value="Methyltransf_25"/>
</dbReference>
<dbReference type="EMBL" id="UPXX01000004">
    <property type="protein sequence ID" value="VBB41597.1"/>
    <property type="molecule type" value="Genomic_DNA"/>
</dbReference>
<keyword evidence="2 4" id="KW-0808">Transferase</keyword>
<sequence length="207" mass="23162">MSGSFYEENHEAYYQQTVGIDPAPFLEPLIRYLPPASLLLDVGCGSGRDLRWFKERGYRVVGMERSRSLARMAADHAGCEIHEADFRSFDFRSLPCDAILLVGALVHVPHESLSRVFLHITQGLRPRGKVLLTLKEGRGSSSIPDGRVFYLWEDQPLRALIASSGFTILDVQRQISPVRPKDVWLGYVLEKPHHEADAPADPLGEPG</sequence>
<evidence type="ECO:0000256" key="2">
    <source>
        <dbReference type="ARBA" id="ARBA00022679"/>
    </source>
</evidence>
<keyword evidence="1 4" id="KW-0489">Methyltransferase</keyword>
<dbReference type="Pfam" id="PF13649">
    <property type="entry name" value="Methyltransf_25"/>
    <property type="match status" value="1"/>
</dbReference>
<dbReference type="GO" id="GO:0008168">
    <property type="term" value="F:methyltransferase activity"/>
    <property type="evidence" value="ECO:0007669"/>
    <property type="project" value="UniProtKB-KW"/>
</dbReference>
<feature type="domain" description="Methyltransferase" evidence="3">
    <location>
        <begin position="40"/>
        <end position="128"/>
    </location>
</feature>